<comment type="similarity">
    <text evidence="2">Belongs to the HAD-like hydrolase superfamily. CbbY/CbbZ/Gph/YieH family.</text>
</comment>
<dbReference type="GO" id="GO:0016747">
    <property type="term" value="F:acyltransferase activity, transferring groups other than amino-acyl groups"/>
    <property type="evidence" value="ECO:0007669"/>
    <property type="project" value="InterPro"/>
</dbReference>
<organism evidence="7 8">
    <name type="scientific">Blautia argi</name>
    <dbReference type="NCBI Taxonomy" id="1912897"/>
    <lineage>
        <taxon>Bacteria</taxon>
        <taxon>Bacillati</taxon>
        <taxon>Bacillota</taxon>
        <taxon>Clostridia</taxon>
        <taxon>Lachnospirales</taxon>
        <taxon>Lachnospiraceae</taxon>
        <taxon>Blautia</taxon>
    </lineage>
</organism>
<dbReference type="Pfam" id="PF13419">
    <property type="entry name" value="HAD_2"/>
    <property type="match status" value="1"/>
</dbReference>
<evidence type="ECO:0000259" key="6">
    <source>
        <dbReference type="PROSITE" id="PS51186"/>
    </source>
</evidence>
<keyword evidence="3" id="KW-0479">Metal-binding</keyword>
<dbReference type="InterPro" id="IPR016181">
    <property type="entry name" value="Acyl_CoA_acyltransferase"/>
</dbReference>
<evidence type="ECO:0000256" key="3">
    <source>
        <dbReference type="ARBA" id="ARBA00022723"/>
    </source>
</evidence>
<dbReference type="GO" id="GO:0046872">
    <property type="term" value="F:metal ion binding"/>
    <property type="evidence" value="ECO:0007669"/>
    <property type="project" value="UniProtKB-KW"/>
</dbReference>
<dbReference type="SUPFAM" id="SSF55729">
    <property type="entry name" value="Acyl-CoA N-acyltransferases (Nat)"/>
    <property type="match status" value="1"/>
</dbReference>
<dbReference type="InterPro" id="IPR041492">
    <property type="entry name" value="HAD_2"/>
</dbReference>
<dbReference type="Gene3D" id="3.40.630.30">
    <property type="match status" value="1"/>
</dbReference>
<dbReference type="NCBIfam" id="TIGR01549">
    <property type="entry name" value="HAD-SF-IA-v1"/>
    <property type="match status" value="1"/>
</dbReference>
<dbReference type="OrthoDB" id="9798081at2"/>
<dbReference type="PANTHER" id="PTHR46193:SF18">
    <property type="entry name" value="HEXITOL PHOSPHATASE B"/>
    <property type="match status" value="1"/>
</dbReference>
<dbReference type="SFLD" id="SFLDG01129">
    <property type="entry name" value="C1.5:_HAD__Beta-PGM__Phosphata"/>
    <property type="match status" value="1"/>
</dbReference>
<dbReference type="InterPro" id="IPR000182">
    <property type="entry name" value="GNAT_dom"/>
</dbReference>
<dbReference type="InterPro" id="IPR006439">
    <property type="entry name" value="HAD-SF_hydro_IA"/>
</dbReference>
<evidence type="ECO:0000256" key="2">
    <source>
        <dbReference type="ARBA" id="ARBA00006171"/>
    </source>
</evidence>
<dbReference type="AlphaFoldDB" id="A0A2Z4UC96"/>
<dbReference type="SFLD" id="SFLDG01135">
    <property type="entry name" value="C1.5.6:_HAD__Beta-PGM__Phospha"/>
    <property type="match status" value="1"/>
</dbReference>
<dbReference type="SUPFAM" id="SSF56784">
    <property type="entry name" value="HAD-like"/>
    <property type="match status" value="1"/>
</dbReference>
<dbReference type="KEGG" id="blau:DQQ01_11640"/>
<reference evidence="8" key="1">
    <citation type="submission" date="2018-06" db="EMBL/GenBank/DDBJ databases">
        <title>Description of Blautia argi sp. nov., a new anaerobic isolated from dog feces.</title>
        <authorList>
            <person name="Chang Y.-H."/>
            <person name="Paek J."/>
            <person name="Shin Y."/>
        </authorList>
    </citation>
    <scope>NUCLEOTIDE SEQUENCE [LARGE SCALE GENOMIC DNA]</scope>
    <source>
        <strain evidence="8">KCTC 15426</strain>
    </source>
</reference>
<name>A0A2Z4UC96_9FIRM</name>
<gene>
    <name evidence="7" type="ORF">DQQ01_11640</name>
</gene>
<dbReference type="RefSeq" id="WP_111920179.1">
    <property type="nucleotide sequence ID" value="NZ_CAUWHR010000008.1"/>
</dbReference>
<dbReference type="Gene3D" id="3.40.50.1000">
    <property type="entry name" value="HAD superfamily/HAD-like"/>
    <property type="match status" value="1"/>
</dbReference>
<accession>A0A2Z4UC96</accession>
<sequence>MLKGIIFDMDGVLINSEPFHFQVWRETLKARGIHIDYEVYKPCIGSTIDFLMKLLHEHYGVDLQDIALIAEMKSVKARLMEENGYPPLIPWVKELLDRLQQAGYAMAVASSSPLSYIEKVTEHWNIDRYFQKLVSGEQVQNPKPAPDVFLKAAESLGLSAEECLVIEDSENGCRAAKAAGMVCMAYFNPDSGKQDLSTAFTVVEGFEEVDAAFVEKTYCHYHHLPAVVCETRRLLIREMEKEDIPRLMEICAQETSADACEGVAKPLKEELEDFKMYRRYMYELCDMGYWCILKKDSGEIIGRAGVEPKLWNEKNTVVELGYVIDEKFRRRGFAYEACKAIIEEAEKRGAVYLYCRIKSANTPSLKLAEKLGFQKMDYHLNGDSEDMEVWRCTCHGNH</sequence>
<dbReference type="InterPro" id="IPR023198">
    <property type="entry name" value="PGP-like_dom2"/>
</dbReference>
<dbReference type="InterPro" id="IPR051600">
    <property type="entry name" value="Beta-PGM-like"/>
</dbReference>
<dbReference type="PROSITE" id="PS51186">
    <property type="entry name" value="GNAT"/>
    <property type="match status" value="1"/>
</dbReference>
<dbReference type="CDD" id="cd04301">
    <property type="entry name" value="NAT_SF"/>
    <property type="match status" value="1"/>
</dbReference>
<dbReference type="InterPro" id="IPR036412">
    <property type="entry name" value="HAD-like_sf"/>
</dbReference>
<proteinExistence type="inferred from homology"/>
<dbReference type="NCBIfam" id="TIGR01509">
    <property type="entry name" value="HAD-SF-IA-v3"/>
    <property type="match status" value="1"/>
</dbReference>
<evidence type="ECO:0000256" key="5">
    <source>
        <dbReference type="ARBA" id="ARBA00023277"/>
    </source>
</evidence>
<comment type="cofactor">
    <cofactor evidence="1">
        <name>Mg(2+)</name>
        <dbReference type="ChEBI" id="CHEBI:18420"/>
    </cofactor>
</comment>
<evidence type="ECO:0000256" key="1">
    <source>
        <dbReference type="ARBA" id="ARBA00001946"/>
    </source>
</evidence>
<keyword evidence="5" id="KW-0119">Carbohydrate metabolism</keyword>
<dbReference type="Proteomes" id="UP000250003">
    <property type="component" value="Chromosome"/>
</dbReference>
<evidence type="ECO:0000256" key="4">
    <source>
        <dbReference type="ARBA" id="ARBA00022842"/>
    </source>
</evidence>
<dbReference type="PANTHER" id="PTHR46193">
    <property type="entry name" value="6-PHOSPHOGLUCONATE PHOSPHATASE"/>
    <property type="match status" value="1"/>
</dbReference>
<feature type="domain" description="N-acetyltransferase" evidence="6">
    <location>
        <begin position="234"/>
        <end position="395"/>
    </location>
</feature>
<dbReference type="EMBL" id="CP030280">
    <property type="protein sequence ID" value="AWY98693.1"/>
    <property type="molecule type" value="Genomic_DNA"/>
</dbReference>
<keyword evidence="4" id="KW-0460">Magnesium</keyword>
<protein>
    <submittedName>
        <fullName evidence="7">Haloacid dehalogenase</fullName>
    </submittedName>
</protein>
<dbReference type="SFLD" id="SFLDS00003">
    <property type="entry name" value="Haloacid_Dehalogenase"/>
    <property type="match status" value="1"/>
</dbReference>
<dbReference type="PRINTS" id="PR00413">
    <property type="entry name" value="HADHALOGNASE"/>
</dbReference>
<evidence type="ECO:0000313" key="7">
    <source>
        <dbReference type="EMBL" id="AWY98693.1"/>
    </source>
</evidence>
<dbReference type="CDD" id="cd16423">
    <property type="entry name" value="HAD_BPGM-like"/>
    <property type="match status" value="1"/>
</dbReference>
<dbReference type="Pfam" id="PF13302">
    <property type="entry name" value="Acetyltransf_3"/>
    <property type="match status" value="1"/>
</dbReference>
<evidence type="ECO:0000313" key="8">
    <source>
        <dbReference type="Proteomes" id="UP000250003"/>
    </source>
</evidence>
<dbReference type="Gene3D" id="1.10.150.240">
    <property type="entry name" value="Putative phosphatase, domain 2"/>
    <property type="match status" value="1"/>
</dbReference>
<dbReference type="InterPro" id="IPR023214">
    <property type="entry name" value="HAD_sf"/>
</dbReference>
<keyword evidence="8" id="KW-1185">Reference proteome</keyword>